<keyword evidence="3" id="KW-1185">Reference proteome</keyword>
<evidence type="ECO:0000313" key="3">
    <source>
        <dbReference type="Proteomes" id="UP001059041"/>
    </source>
</evidence>
<comment type="caution">
    <text evidence="2">The sequence shown here is derived from an EMBL/GenBank/DDBJ whole genome shotgun (WGS) entry which is preliminary data.</text>
</comment>
<protein>
    <submittedName>
        <fullName evidence="2">Uncharacterized protein</fullName>
    </submittedName>
</protein>
<dbReference type="EMBL" id="JAFHDT010000008">
    <property type="protein sequence ID" value="KAI7806595.1"/>
    <property type="molecule type" value="Genomic_DNA"/>
</dbReference>
<accession>A0A9W7WQF5</accession>
<feature type="region of interest" description="Disordered" evidence="1">
    <location>
        <begin position="133"/>
        <end position="211"/>
    </location>
</feature>
<name>A0A9W7WQF5_TRIRA</name>
<evidence type="ECO:0000256" key="1">
    <source>
        <dbReference type="SAM" id="MobiDB-lite"/>
    </source>
</evidence>
<sequence length="224" mass="25582">MYIWKREKYEEKGAEYIWELESFSSRFDCCILSWTCIAESAHKGMDRRGPLCCCPHTAAVALPDHWRTARDRIRCTRTGWPCNTAVHLTAEVYWRVKASCWPTCCLAQLELCSPLSHVPFYILPSLSPRADGDDQGFDGLLRPDPGREAEKRDSTAWGSTVMGSVSERRASEKTHTQGERAGERERERKSGGGGRQIAQKTKEATGEKYEGMEWIEMDKQWRIS</sequence>
<gene>
    <name evidence="2" type="ORF">IRJ41_008626</name>
</gene>
<feature type="compositionally biased region" description="Basic and acidic residues" evidence="1">
    <location>
        <begin position="166"/>
        <end position="190"/>
    </location>
</feature>
<dbReference type="AlphaFoldDB" id="A0A9W7WQF5"/>
<evidence type="ECO:0000313" key="2">
    <source>
        <dbReference type="EMBL" id="KAI7806595.1"/>
    </source>
</evidence>
<organism evidence="2 3">
    <name type="scientific">Triplophysa rosa</name>
    <name type="common">Cave loach</name>
    <dbReference type="NCBI Taxonomy" id="992332"/>
    <lineage>
        <taxon>Eukaryota</taxon>
        <taxon>Metazoa</taxon>
        <taxon>Chordata</taxon>
        <taxon>Craniata</taxon>
        <taxon>Vertebrata</taxon>
        <taxon>Euteleostomi</taxon>
        <taxon>Actinopterygii</taxon>
        <taxon>Neopterygii</taxon>
        <taxon>Teleostei</taxon>
        <taxon>Ostariophysi</taxon>
        <taxon>Cypriniformes</taxon>
        <taxon>Nemacheilidae</taxon>
        <taxon>Triplophysa</taxon>
    </lineage>
</organism>
<feature type="compositionally biased region" description="Basic and acidic residues" evidence="1">
    <location>
        <begin position="144"/>
        <end position="154"/>
    </location>
</feature>
<proteinExistence type="predicted"/>
<reference evidence="2" key="1">
    <citation type="submission" date="2021-02" db="EMBL/GenBank/DDBJ databases">
        <title>Comparative genomics reveals that relaxation of natural selection precedes convergent phenotypic evolution of cavefish.</title>
        <authorList>
            <person name="Peng Z."/>
        </authorList>
    </citation>
    <scope>NUCLEOTIDE SEQUENCE</scope>
    <source>
        <tissue evidence="2">Muscle</tissue>
    </source>
</reference>
<feature type="compositionally biased region" description="Basic and acidic residues" evidence="1">
    <location>
        <begin position="200"/>
        <end position="211"/>
    </location>
</feature>
<dbReference type="Proteomes" id="UP001059041">
    <property type="component" value="Linkage Group LG8"/>
</dbReference>